<evidence type="ECO:0000256" key="1">
    <source>
        <dbReference type="ARBA" id="ARBA00022679"/>
    </source>
</evidence>
<dbReference type="SUPFAM" id="SSF53062">
    <property type="entry name" value="PTS system fructose IIA component-like"/>
    <property type="match status" value="1"/>
</dbReference>
<proteinExistence type="predicted"/>
<dbReference type="Proteomes" id="UP000078407">
    <property type="component" value="Unassembled WGS sequence"/>
</dbReference>
<dbReference type="PROSITE" id="PS51096">
    <property type="entry name" value="PTS_EIIA_TYPE_4"/>
    <property type="match status" value="1"/>
</dbReference>
<protein>
    <submittedName>
        <fullName evidence="3">PTS system mannose-specific IIA component</fullName>
    </submittedName>
</protein>
<evidence type="ECO:0000259" key="2">
    <source>
        <dbReference type="PROSITE" id="PS51096"/>
    </source>
</evidence>
<dbReference type="EMBL" id="LXEQ01000027">
    <property type="protein sequence ID" value="OAT29240.1"/>
    <property type="molecule type" value="Genomic_DNA"/>
</dbReference>
<dbReference type="PANTHER" id="PTHR33799">
    <property type="entry name" value="PTS PERMEASE-RELATED-RELATED"/>
    <property type="match status" value="1"/>
</dbReference>
<evidence type="ECO:0000313" key="3">
    <source>
        <dbReference type="EMBL" id="OAT29240.1"/>
    </source>
</evidence>
<dbReference type="Pfam" id="PF03610">
    <property type="entry name" value="EIIA-man"/>
    <property type="match status" value="1"/>
</dbReference>
<feature type="domain" description="PTS EIIA type-4" evidence="2">
    <location>
        <begin position="2"/>
        <end position="126"/>
    </location>
</feature>
<dbReference type="PANTHER" id="PTHR33799:SF1">
    <property type="entry name" value="PTS SYSTEM MANNOSE-SPECIFIC EIIAB COMPONENT-RELATED"/>
    <property type="match status" value="1"/>
</dbReference>
<keyword evidence="1" id="KW-0808">Transferase</keyword>
<dbReference type="RefSeq" id="WP_064543414.1">
    <property type="nucleotide sequence ID" value="NZ_LXEQ01000027.1"/>
</dbReference>
<name>A0ABX2WAE5_9ENTR</name>
<accession>A0ABX2WAE5</accession>
<organism evidence="3 4">
    <name type="scientific">Buttiauxella ferragutiae ATCC 51602</name>
    <dbReference type="NCBI Taxonomy" id="1354252"/>
    <lineage>
        <taxon>Bacteria</taxon>
        <taxon>Pseudomonadati</taxon>
        <taxon>Pseudomonadota</taxon>
        <taxon>Gammaproteobacteria</taxon>
        <taxon>Enterobacterales</taxon>
        <taxon>Enterobacteriaceae</taxon>
        <taxon>Buttiauxella</taxon>
    </lineage>
</organism>
<reference evidence="3 4" key="1">
    <citation type="submission" date="2016-04" db="EMBL/GenBank/DDBJ databases">
        <title>ATOL: Assembling a taxonomically balanced genome-scale reconstruction of the evolutionary history of the Enterobacteriaceae.</title>
        <authorList>
            <person name="Plunkett G.III."/>
            <person name="Neeno-Eckwall E.C."/>
            <person name="Glasner J.D."/>
            <person name="Perna N.T."/>
        </authorList>
    </citation>
    <scope>NUCLEOTIDE SEQUENCE [LARGE SCALE GENOMIC DNA]</scope>
    <source>
        <strain evidence="3 4">ATCC 51602</strain>
    </source>
</reference>
<evidence type="ECO:0000313" key="4">
    <source>
        <dbReference type="Proteomes" id="UP000078407"/>
    </source>
</evidence>
<dbReference type="Gene3D" id="3.40.50.510">
    <property type="entry name" value="Phosphotransferase system, mannose-type IIA component"/>
    <property type="match status" value="1"/>
</dbReference>
<comment type="caution">
    <text evidence="3">The sequence shown here is derived from an EMBL/GenBank/DDBJ whole genome shotgun (WGS) entry which is preliminary data.</text>
</comment>
<gene>
    <name evidence="3" type="ORF">M976_01551</name>
</gene>
<keyword evidence="4" id="KW-1185">Reference proteome</keyword>
<dbReference type="InterPro" id="IPR051471">
    <property type="entry name" value="Bacterial_PTS_sugar_comp"/>
</dbReference>
<dbReference type="InterPro" id="IPR004701">
    <property type="entry name" value="PTS_EIIA_man-typ"/>
</dbReference>
<dbReference type="InterPro" id="IPR036662">
    <property type="entry name" value="PTS_EIIA_man-typ_sf"/>
</dbReference>
<sequence length="142" mass="15561">MKVAIVVASNGLIAKELLQVAYYTVGSIRNVSSISFFEGDSVEVLLERYKKTLGNLDVQHGILFLIESKSSAHEYAASYFSLQYPTSRIVTGINLPMLVSLFISENNETSPFILATRAQEYGKQAVCILPDAGESLSISHLI</sequence>